<sequence>MARQADRYSSFSALSERETEGVDYRIRIEDRSSHVAIIAPHGGFIEPATSEIALEIAGRSFSSYCFEGLDANRLHHELHVTSESFDEPIADGLVFKSLIVVAIHGRTDRDDPETTWVGGLDILLRDRIVEALRRDGFAAAARAKGEALAGTSIGNICNRGKWQVGVQLEIPRYMRDVFVADAEKPKRYAAAVRHVIDQFDLALAAG</sequence>
<dbReference type="KEGG" id="rjg:CCGE525_19940"/>
<reference evidence="1 2" key="1">
    <citation type="submission" date="2018-10" db="EMBL/GenBank/DDBJ databases">
        <title>Rhizobium etli, R. leguminosarum and a new Rhizobium genospecies from Phaseolus dumosus.</title>
        <authorList>
            <person name="Ramirez-Puebla S.T."/>
            <person name="Rogel-Hernandez M.A."/>
            <person name="Guerrero G."/>
            <person name="Ormeno-Orrillo E."/>
            <person name="Martinez-Romero J.C."/>
            <person name="Negrete-Yankelevich S."/>
            <person name="Martinez-Romero E."/>
        </authorList>
    </citation>
    <scope>NUCLEOTIDE SEQUENCE [LARGE SCALE GENOMIC DNA]</scope>
    <source>
        <strain evidence="1 2">CCGE525</strain>
    </source>
</reference>
<dbReference type="InterPro" id="IPR008585">
    <property type="entry name" value="Gamma_PGA_hydro"/>
</dbReference>
<gene>
    <name evidence="1" type="ORF">CCGE525_19940</name>
</gene>
<dbReference type="AlphaFoldDB" id="A0A387G023"/>
<dbReference type="InterPro" id="IPR038128">
    <property type="entry name" value="Gamma_PGA_hydro_sf"/>
</dbReference>
<keyword evidence="2" id="KW-1185">Reference proteome</keyword>
<evidence type="ECO:0000313" key="1">
    <source>
        <dbReference type="EMBL" id="AYG60826.1"/>
    </source>
</evidence>
<protein>
    <submittedName>
        <fullName evidence="1">Replication protein</fullName>
    </submittedName>
</protein>
<dbReference type="EMBL" id="CP032694">
    <property type="protein sequence ID" value="AYG60826.1"/>
    <property type="molecule type" value="Genomic_DNA"/>
</dbReference>
<organism evidence="1 2">
    <name type="scientific">Rhizobium jaguaris</name>
    <dbReference type="NCBI Taxonomy" id="1312183"/>
    <lineage>
        <taxon>Bacteria</taxon>
        <taxon>Pseudomonadati</taxon>
        <taxon>Pseudomonadota</taxon>
        <taxon>Alphaproteobacteria</taxon>
        <taxon>Hyphomicrobiales</taxon>
        <taxon>Rhizobiaceae</taxon>
        <taxon>Rhizobium/Agrobacterium group</taxon>
        <taxon>Rhizobium</taxon>
    </lineage>
</organism>
<proteinExistence type="predicted"/>
<dbReference type="Pfam" id="PF05908">
    <property type="entry name" value="Gamma_PGA_hydro"/>
    <property type="match status" value="1"/>
</dbReference>
<name>A0A387G023_9HYPH</name>
<dbReference type="OrthoDB" id="7721587at2"/>
<accession>A0A387G023</accession>
<dbReference type="Gene3D" id="3.40.630.100">
    <property type="entry name" value="Poly-gamma-glutamate hydrolase, zinc-binding motif"/>
    <property type="match status" value="1"/>
</dbReference>
<dbReference type="RefSeq" id="WP_120705793.1">
    <property type="nucleotide sequence ID" value="NZ_CP032694.1"/>
</dbReference>
<dbReference type="Proteomes" id="UP000282195">
    <property type="component" value="Chromosome"/>
</dbReference>
<evidence type="ECO:0000313" key="2">
    <source>
        <dbReference type="Proteomes" id="UP000282195"/>
    </source>
</evidence>